<protein>
    <submittedName>
        <fullName evidence="1">Uncharacterized protein</fullName>
    </submittedName>
</protein>
<reference evidence="1 2" key="1">
    <citation type="submission" date="2023-12" db="EMBL/GenBank/DDBJ databases">
        <title>Genome comparison identifies genes involved in endophytic behavior of Lysinibacillus irui and provides insights into its role as a plant-growth promoting bacterium.</title>
        <authorList>
            <person name="Hilario S."/>
            <person name="Matos I."/>
            <person name="Goncalves M.F.M."/>
            <person name="Pardo C.A."/>
            <person name="Santos M.J."/>
        </authorList>
    </citation>
    <scope>NUCLEOTIDE SEQUENCE [LARGE SCALE GENOMIC DNA]</scope>
    <source>
        <strain evidence="1 2">B3</strain>
    </source>
</reference>
<dbReference type="RefSeq" id="WP_322611098.1">
    <property type="nucleotide sequence ID" value="NZ_JAXLNX010000006.1"/>
</dbReference>
<name>A0ABU5NIY7_9BACI</name>
<evidence type="ECO:0000313" key="2">
    <source>
        <dbReference type="Proteomes" id="UP001289615"/>
    </source>
</evidence>
<proteinExistence type="predicted"/>
<dbReference type="EMBL" id="JAXUIA010000003">
    <property type="protein sequence ID" value="MEA0975968.1"/>
    <property type="molecule type" value="Genomic_DNA"/>
</dbReference>
<accession>A0ABU5NIY7</accession>
<dbReference type="Proteomes" id="UP001289615">
    <property type="component" value="Unassembled WGS sequence"/>
</dbReference>
<comment type="caution">
    <text evidence="1">The sequence shown here is derived from an EMBL/GenBank/DDBJ whole genome shotgun (WGS) entry which is preliminary data.</text>
</comment>
<keyword evidence="2" id="KW-1185">Reference proteome</keyword>
<gene>
    <name evidence="1" type="ORF">U6C28_06610</name>
</gene>
<evidence type="ECO:0000313" key="1">
    <source>
        <dbReference type="EMBL" id="MEA0975968.1"/>
    </source>
</evidence>
<sequence>MSATNEFIKEYLYKRKSITPKEYVLPANYDYVKSLEFYEDDQLIIDGLKKRVETRKGSNLY</sequence>
<organism evidence="1 2">
    <name type="scientific">Lysinibacillus irui</name>
    <dbReference type="NCBI Taxonomy" id="2998077"/>
    <lineage>
        <taxon>Bacteria</taxon>
        <taxon>Bacillati</taxon>
        <taxon>Bacillota</taxon>
        <taxon>Bacilli</taxon>
        <taxon>Bacillales</taxon>
        <taxon>Bacillaceae</taxon>
        <taxon>Lysinibacillus</taxon>
    </lineage>
</organism>